<dbReference type="PANTHER" id="PTHR46832:SF2">
    <property type="entry name" value="FUTALOSINE HYDROLASE"/>
    <property type="match status" value="1"/>
</dbReference>
<comment type="function">
    <text evidence="1">Catalyzes the hydrolysis of futalosine (FL) to dehypoxanthine futalosine (DHFL) and hypoxanthine, a step in the biosynthesis of menaquinone (MK, vitamin K2).</text>
</comment>
<dbReference type="InterPro" id="IPR035994">
    <property type="entry name" value="Nucleoside_phosphorylase_sf"/>
</dbReference>
<keyword evidence="1" id="KW-0378">Hydrolase</keyword>
<dbReference type="SUPFAM" id="SSF53167">
    <property type="entry name" value="Purine and uridine phosphorylases"/>
    <property type="match status" value="1"/>
</dbReference>
<accession>A0ABQ1ZCA6</accession>
<feature type="region of interest" description="Disordered" evidence="3">
    <location>
        <begin position="1"/>
        <end position="29"/>
    </location>
</feature>
<feature type="domain" description="Nucleoside phosphorylase" evidence="4">
    <location>
        <begin position="202"/>
        <end position="362"/>
    </location>
</feature>
<evidence type="ECO:0000259" key="4">
    <source>
        <dbReference type="Pfam" id="PF01048"/>
    </source>
</evidence>
<gene>
    <name evidence="1" type="primary">mqnB</name>
    <name evidence="5" type="ORF">GCM10008014_28760</name>
</gene>
<evidence type="ECO:0000256" key="3">
    <source>
        <dbReference type="SAM" id="MobiDB-lite"/>
    </source>
</evidence>
<comment type="pathway">
    <text evidence="1">Quinol/quinone metabolism; menaquinone biosynthesis.</text>
</comment>
<feature type="compositionally biased region" description="Low complexity" evidence="3">
    <location>
        <begin position="170"/>
        <end position="192"/>
    </location>
</feature>
<comment type="caution">
    <text evidence="5">The sequence shown here is derived from an EMBL/GenBank/DDBJ whole genome shotgun (WGS) entry which is preliminary data.</text>
</comment>
<evidence type="ECO:0000256" key="2">
    <source>
        <dbReference type="NCBIfam" id="TIGR03664"/>
    </source>
</evidence>
<dbReference type="Gene3D" id="3.40.50.1580">
    <property type="entry name" value="Nucleoside phosphorylase domain"/>
    <property type="match status" value="1"/>
</dbReference>
<name>A0ABQ1ZCA6_9BACL</name>
<comment type="similarity">
    <text evidence="1">Belongs to the PNP/UDP phosphorylase family. Futalosine hydrolase subfamily.</text>
</comment>
<dbReference type="Pfam" id="PF01048">
    <property type="entry name" value="PNP_UDP_1"/>
    <property type="match status" value="1"/>
</dbReference>
<sequence>MTEQQPGERNNNSVTPSVEGGKSPESNVNMDVSTNIVKGTIATTDTDTDIDTGIDTDTGTTKDTHAEMVIITDSIAGTNAEAGTNISLDTYVGAEASKGASANASGRSSRILIVTAVDAEKDAILRGLGDHAADHFDVIAAGVGPASAAAGTAAALAFASAAASAPKLAQGSAAPEESDAAQASAASWPGPARGTGDGSPAYRLVISAGIGGGFPGRAPVGSLVVADAMLAADLGSQTPDGFLSVDELGFGSSRVAADAELAARLRHELQRAGLAVSGGTAVTVSTATGTAETAAELLRRVPDAAAEGMEGFGVATAAQQFGLPVLELRGISNAVGPRNRDAWRIKDALDALQAASSILREVITS</sequence>
<evidence type="ECO:0000313" key="5">
    <source>
        <dbReference type="EMBL" id="GGH57269.1"/>
    </source>
</evidence>
<comment type="catalytic activity">
    <reaction evidence="1">
        <text>futalosine + H2O = dehypoxanthine futalosine + hypoxanthine</text>
        <dbReference type="Rhea" id="RHEA:25904"/>
        <dbReference type="ChEBI" id="CHEBI:15377"/>
        <dbReference type="ChEBI" id="CHEBI:17368"/>
        <dbReference type="ChEBI" id="CHEBI:58863"/>
        <dbReference type="ChEBI" id="CHEBI:58864"/>
        <dbReference type="EC" id="3.2.2.26"/>
    </reaction>
</comment>
<dbReference type="EMBL" id="BMFU01000003">
    <property type="protein sequence ID" value="GGH57269.1"/>
    <property type="molecule type" value="Genomic_DNA"/>
</dbReference>
<dbReference type="NCBIfam" id="NF006087">
    <property type="entry name" value="PRK08236.1"/>
    <property type="match status" value="1"/>
</dbReference>
<proteinExistence type="inferred from homology"/>
<dbReference type="CDD" id="cd17766">
    <property type="entry name" value="futalosine_nucleosidase_MqnB"/>
    <property type="match status" value="1"/>
</dbReference>
<evidence type="ECO:0000313" key="6">
    <source>
        <dbReference type="Proteomes" id="UP000652153"/>
    </source>
</evidence>
<dbReference type="PANTHER" id="PTHR46832">
    <property type="entry name" value="5'-METHYLTHIOADENOSINE/S-ADENOSYLHOMOCYSTEINE NUCLEOSIDASE"/>
    <property type="match status" value="1"/>
</dbReference>
<protein>
    <recommendedName>
        <fullName evidence="1 2">Futalosine hydrolase</fullName>
        <shortName evidence="1">FL hydrolase</shortName>
        <ecNumber evidence="1 2">3.2.2.26</ecNumber>
    </recommendedName>
    <alternativeName>
        <fullName evidence="1">Futalosine nucleosidase</fullName>
    </alternativeName>
    <alternativeName>
        <fullName evidence="1">Menaquinone biosynthetic enzyme MqnB</fullName>
    </alternativeName>
</protein>
<dbReference type="InterPro" id="IPR019963">
    <property type="entry name" value="FL_hydrolase_MqnB"/>
</dbReference>
<keyword evidence="6" id="KW-1185">Reference proteome</keyword>
<keyword evidence="1" id="KW-0474">Menaquinone biosynthesis</keyword>
<evidence type="ECO:0000256" key="1">
    <source>
        <dbReference type="HAMAP-Rule" id="MF_00991"/>
    </source>
</evidence>
<feature type="region of interest" description="Disordered" evidence="3">
    <location>
        <begin position="170"/>
        <end position="195"/>
    </location>
</feature>
<organism evidence="5 6">
    <name type="scientific">Paenibacillus silvae</name>
    <dbReference type="NCBI Taxonomy" id="1325358"/>
    <lineage>
        <taxon>Bacteria</taxon>
        <taxon>Bacillati</taxon>
        <taxon>Bacillota</taxon>
        <taxon>Bacilli</taxon>
        <taxon>Bacillales</taxon>
        <taxon>Paenibacillaceae</taxon>
        <taxon>Paenibacillus</taxon>
    </lineage>
</organism>
<dbReference type="HAMAP" id="MF_00991">
    <property type="entry name" value="MqnB"/>
    <property type="match status" value="1"/>
</dbReference>
<dbReference type="NCBIfam" id="TIGR03664">
    <property type="entry name" value="fut_nucase"/>
    <property type="match status" value="1"/>
</dbReference>
<dbReference type="InterPro" id="IPR000845">
    <property type="entry name" value="Nucleoside_phosphorylase_d"/>
</dbReference>
<dbReference type="Proteomes" id="UP000652153">
    <property type="component" value="Unassembled WGS sequence"/>
</dbReference>
<feature type="compositionally biased region" description="Polar residues" evidence="3">
    <location>
        <begin position="1"/>
        <end position="16"/>
    </location>
</feature>
<dbReference type="EC" id="3.2.2.26" evidence="1 2"/>
<reference evidence="6" key="1">
    <citation type="journal article" date="2019" name="Int. J. Syst. Evol. Microbiol.">
        <title>The Global Catalogue of Microorganisms (GCM) 10K type strain sequencing project: providing services to taxonomists for standard genome sequencing and annotation.</title>
        <authorList>
            <consortium name="The Broad Institute Genomics Platform"/>
            <consortium name="The Broad Institute Genome Sequencing Center for Infectious Disease"/>
            <person name="Wu L."/>
            <person name="Ma J."/>
        </authorList>
    </citation>
    <scope>NUCLEOTIDE SEQUENCE [LARGE SCALE GENOMIC DNA]</scope>
    <source>
        <strain evidence="6">CGMCC 1.12770</strain>
    </source>
</reference>